<proteinExistence type="predicted"/>
<accession>A0A0H4TAR5</accession>
<evidence type="ECO:0000256" key="1">
    <source>
        <dbReference type="SAM" id="Phobius"/>
    </source>
</evidence>
<dbReference type="EMBL" id="KT007025">
    <property type="protein sequence ID" value="AKQ03915.1"/>
    <property type="molecule type" value="Genomic_DNA"/>
</dbReference>
<keyword evidence="1" id="KW-1133">Transmembrane helix</keyword>
<keyword evidence="1" id="KW-0472">Membrane</keyword>
<dbReference type="AlphaFoldDB" id="A0A0H4TAR5"/>
<evidence type="ECO:0008006" key="3">
    <source>
        <dbReference type="Google" id="ProtNLM"/>
    </source>
</evidence>
<name>A0A0H4TAR5_9EURY</name>
<feature type="transmembrane region" description="Helical" evidence="1">
    <location>
        <begin position="120"/>
        <end position="141"/>
    </location>
</feature>
<protein>
    <recommendedName>
        <fullName evidence="3">VTT domain-containing protein</fullName>
    </recommendedName>
</protein>
<feature type="transmembrane region" description="Helical" evidence="1">
    <location>
        <begin position="58"/>
        <end position="85"/>
    </location>
</feature>
<feature type="transmembrane region" description="Helical" evidence="1">
    <location>
        <begin position="25"/>
        <end position="46"/>
    </location>
</feature>
<keyword evidence="1" id="KW-0812">Transmembrane</keyword>
<evidence type="ECO:0000313" key="2">
    <source>
        <dbReference type="EMBL" id="AKQ03915.1"/>
    </source>
</evidence>
<sequence>MRPRPPVGLLEDLAAWIAGAYNTPAAYLTLTFTFSVLVAIILPIPIEVVLLAPLLAQQWAYLGSIAAAMALGKTVGAGLVFVFGVRVEDNIRHWSEKYRIADRFVKWCEKFVRKTNYIGLYLLLSIPLMSDTIPIYLYSLFNEEGKALDWRAFLVSNFLAAWTRVGIITFIFAAFNVFLGR</sequence>
<reference evidence="2" key="1">
    <citation type="journal article" date="2015" name="ISME J.">
        <title>Aquifer environment selects for microbial species cohorts in sediment and groundwater.</title>
        <authorList>
            <person name="Hug L.A."/>
            <person name="Thomas B.C."/>
            <person name="Brown C.T."/>
            <person name="Frischkorn K.R."/>
            <person name="Williams K.H."/>
            <person name="Tringe S.G."/>
            <person name="Banfield J.F."/>
        </authorList>
    </citation>
    <scope>NUCLEOTIDE SEQUENCE</scope>
</reference>
<feature type="transmembrane region" description="Helical" evidence="1">
    <location>
        <begin position="161"/>
        <end position="179"/>
    </location>
</feature>
<organism evidence="2">
    <name type="scientific">uncultured euryarchaeote Rifle_16ft_4_minimus_39</name>
    <dbReference type="NCBI Taxonomy" id="1665197"/>
    <lineage>
        <taxon>Archaea</taxon>
        <taxon>Methanobacteriati</taxon>
        <taxon>Methanobacteriota</taxon>
        <taxon>environmental samples</taxon>
    </lineage>
</organism>